<name>K8E605_CARML</name>
<evidence type="ECO:0000313" key="1">
    <source>
        <dbReference type="EMBL" id="CCO12232.2"/>
    </source>
</evidence>
<accession>K8E605</accession>
<protein>
    <submittedName>
        <fullName evidence="1">Uncharacterized protein</fullName>
    </submittedName>
</protein>
<gene>
    <name evidence="1" type="ORF">BN424_2810</name>
</gene>
<keyword evidence="2" id="KW-1185">Reference proteome</keyword>
<dbReference type="Proteomes" id="UP000000212">
    <property type="component" value="Chromosome"/>
</dbReference>
<proteinExistence type="predicted"/>
<dbReference type="AlphaFoldDB" id="K8E605"/>
<evidence type="ECO:0000313" key="2">
    <source>
        <dbReference type="Proteomes" id="UP000000212"/>
    </source>
</evidence>
<dbReference type="HOGENOM" id="CLU_1649061_0_0_9"/>
<reference evidence="2" key="1">
    <citation type="journal article" date="2013" name="Genome Announc.">
        <title>Complete Chromosome Sequence of Carnobacterium maltaromaticum LMA 28.</title>
        <authorList>
            <person name="Cailliez-Grimal C."/>
            <person name="Chaillou S."/>
            <person name="Anba-Mondoloni J."/>
            <person name="Loux V."/>
            <person name="Afzal M.I."/>
            <person name="Rahman A."/>
            <person name="Kergourlay G."/>
            <person name="Champomier-Verges M.C."/>
            <person name="Zagorec M."/>
            <person name="Dalgaard P."/>
            <person name="Leisner J.J."/>
            <person name="Prevost H."/>
            <person name="Revol-Junelles A.M."/>
            <person name="Borges F."/>
        </authorList>
    </citation>
    <scope>NUCLEOTIDE SEQUENCE</scope>
    <source>
        <strain evidence="2">LMA28</strain>
    </source>
</reference>
<dbReference type="RefSeq" id="WP_015077276.1">
    <property type="nucleotide sequence ID" value="NC_019425.2"/>
</dbReference>
<sequence>MDRMENKKTELVYFKIKQKLANLIGIIKGIQVKPLVVKRKAVNFSEHYASLFKELLSQVLRQLRALHSMNQDFVLTGDTFTLQERDIFYSCGTWSKENLGYLFKLEEIQFCKNCDGKLTRLYNDGKYNLGQKGNYYKCVKCAKMYSQEAVEKLKRSEIFK</sequence>
<dbReference type="OrthoDB" id="9994229at2"/>
<dbReference type="KEGG" id="cml:BN424_2810"/>
<dbReference type="EMBL" id="HE999757">
    <property type="protein sequence ID" value="CCO12232.2"/>
    <property type="molecule type" value="Genomic_DNA"/>
</dbReference>
<organism evidence="1 2">
    <name type="scientific">Carnobacterium maltaromaticum LMA28</name>
    <dbReference type="NCBI Taxonomy" id="1234679"/>
    <lineage>
        <taxon>Bacteria</taxon>
        <taxon>Bacillati</taxon>
        <taxon>Bacillota</taxon>
        <taxon>Bacilli</taxon>
        <taxon>Lactobacillales</taxon>
        <taxon>Carnobacteriaceae</taxon>
        <taxon>Carnobacterium</taxon>
    </lineage>
</organism>